<organism evidence="1 2">
    <name type="scientific">Pseudomonas putida</name>
    <name type="common">Arthrobacter siderocapsulatus</name>
    <dbReference type="NCBI Taxonomy" id="303"/>
    <lineage>
        <taxon>Bacteria</taxon>
        <taxon>Pseudomonadati</taxon>
        <taxon>Pseudomonadota</taxon>
        <taxon>Gammaproteobacteria</taxon>
        <taxon>Pseudomonadales</taxon>
        <taxon>Pseudomonadaceae</taxon>
        <taxon>Pseudomonas</taxon>
    </lineage>
</organism>
<dbReference type="Proteomes" id="UP000298551">
    <property type="component" value="Chromosome"/>
</dbReference>
<gene>
    <name evidence="1" type="ORF">E6B08_17530</name>
</gene>
<evidence type="ECO:0000313" key="1">
    <source>
        <dbReference type="EMBL" id="QCI13060.1"/>
    </source>
</evidence>
<sequence>MSEISEVPSPLLHREVLFQTDITSYGVGHVVEVYPDSDRVKVRDQDGGYWKGSIDQITAVEE</sequence>
<dbReference type="OrthoDB" id="6930610at2"/>
<accession>A0A4D6XEB1</accession>
<protein>
    <submittedName>
        <fullName evidence="1">Uncharacterized protein</fullName>
    </submittedName>
</protein>
<evidence type="ECO:0000313" key="2">
    <source>
        <dbReference type="Proteomes" id="UP000298551"/>
    </source>
</evidence>
<proteinExistence type="predicted"/>
<dbReference type="RefSeq" id="WP_136915212.1">
    <property type="nucleotide sequence ID" value="NZ_CP039371.1"/>
</dbReference>
<name>A0A4D6XEB1_PSEPU</name>
<reference evidence="2" key="1">
    <citation type="submission" date="2019-04" db="EMBL/GenBank/DDBJ databases">
        <title>Genome sequence of Pseudomonas putida 1290, an auxin catabolizing strain.</title>
        <authorList>
            <person name="Laird T.S."/>
            <person name="Leveau J.H.J."/>
        </authorList>
    </citation>
    <scope>NUCLEOTIDE SEQUENCE [LARGE SCALE GENOMIC DNA]</scope>
    <source>
        <strain evidence="2">1290</strain>
    </source>
</reference>
<dbReference type="AlphaFoldDB" id="A0A4D6XEB1"/>
<dbReference type="EMBL" id="CP039371">
    <property type="protein sequence ID" value="QCI13060.1"/>
    <property type="molecule type" value="Genomic_DNA"/>
</dbReference>